<reference evidence="6 7" key="1">
    <citation type="submission" date="2020-10" db="EMBL/GenBank/DDBJ databases">
        <title>The Coptis chinensis genome and diversification of protoberbering-type alkaloids.</title>
        <authorList>
            <person name="Wang B."/>
            <person name="Shu S."/>
            <person name="Song C."/>
            <person name="Liu Y."/>
        </authorList>
    </citation>
    <scope>NUCLEOTIDE SEQUENCE [LARGE SCALE GENOMIC DNA]</scope>
    <source>
        <strain evidence="6">HL-2020</strain>
        <tissue evidence="6">Leaf</tissue>
    </source>
</reference>
<proteinExistence type="inferred from homology"/>
<dbReference type="GO" id="GO:0046592">
    <property type="term" value="F:polyamine oxidase activity"/>
    <property type="evidence" value="ECO:0007669"/>
    <property type="project" value="TreeGrafter"/>
</dbReference>
<keyword evidence="7" id="KW-1185">Reference proteome</keyword>
<evidence type="ECO:0000256" key="4">
    <source>
        <dbReference type="ARBA" id="ARBA00022827"/>
    </source>
</evidence>
<keyword evidence="4" id="KW-0274">FAD</keyword>
<dbReference type="PANTHER" id="PTHR10742">
    <property type="entry name" value="FLAVIN MONOAMINE OXIDASE"/>
    <property type="match status" value="1"/>
</dbReference>
<comment type="cofactor">
    <cofactor evidence="1">
        <name>FAD</name>
        <dbReference type="ChEBI" id="CHEBI:57692"/>
    </cofactor>
</comment>
<organism evidence="6 7">
    <name type="scientific">Coptis chinensis</name>
    <dbReference type="NCBI Taxonomy" id="261450"/>
    <lineage>
        <taxon>Eukaryota</taxon>
        <taxon>Viridiplantae</taxon>
        <taxon>Streptophyta</taxon>
        <taxon>Embryophyta</taxon>
        <taxon>Tracheophyta</taxon>
        <taxon>Spermatophyta</taxon>
        <taxon>Magnoliopsida</taxon>
        <taxon>Ranunculales</taxon>
        <taxon>Ranunculaceae</taxon>
        <taxon>Coptidoideae</taxon>
        <taxon>Coptis</taxon>
    </lineage>
</organism>
<dbReference type="PANTHER" id="PTHR10742:SF405">
    <property type="entry name" value="PEROXISOMAL N(1)-ACETYL-SPERMINE_SPERMIDINE OXIDASE"/>
    <property type="match status" value="1"/>
</dbReference>
<accession>A0A835LPK3</accession>
<dbReference type="EMBL" id="JADFTS010000006">
    <property type="protein sequence ID" value="KAF9602710.1"/>
    <property type="molecule type" value="Genomic_DNA"/>
</dbReference>
<evidence type="ECO:0000313" key="7">
    <source>
        <dbReference type="Proteomes" id="UP000631114"/>
    </source>
</evidence>
<gene>
    <name evidence="6" type="ORF">IFM89_030598</name>
</gene>
<keyword evidence="5" id="KW-0560">Oxidoreductase</keyword>
<evidence type="ECO:0000256" key="1">
    <source>
        <dbReference type="ARBA" id="ARBA00001974"/>
    </source>
</evidence>
<evidence type="ECO:0000256" key="5">
    <source>
        <dbReference type="ARBA" id="ARBA00023002"/>
    </source>
</evidence>
<dbReference type="Gene3D" id="3.50.50.60">
    <property type="entry name" value="FAD/NAD(P)-binding domain"/>
    <property type="match status" value="1"/>
</dbReference>
<comment type="caution">
    <text evidence="6">The sequence shown here is derived from an EMBL/GenBank/DDBJ whole genome shotgun (WGS) entry which is preliminary data.</text>
</comment>
<comment type="similarity">
    <text evidence="2">Belongs to the flavin monoamine oxidase family.</text>
</comment>
<protein>
    <submittedName>
        <fullName evidence="6">Uncharacterized protein</fullName>
    </submittedName>
</protein>
<evidence type="ECO:0000313" key="6">
    <source>
        <dbReference type="EMBL" id="KAF9602710.1"/>
    </source>
</evidence>
<sequence length="123" mass="13557">MGMGIGVTKPIEEAVFVMNENIQRSYTSVGDLLTLDFNAEREYHQFTGKEITIAYGYSIIIESIALINVDSEPSLVKLHFEDGSTMVADHVVVIVSSGILKARTQEDSGIFNPPFPTFKTKVS</sequence>
<keyword evidence="3" id="KW-0285">Flavoprotein</keyword>
<dbReference type="OrthoDB" id="5046242at2759"/>
<evidence type="ECO:0000256" key="2">
    <source>
        <dbReference type="ARBA" id="ARBA00005995"/>
    </source>
</evidence>
<name>A0A835LPK3_9MAGN</name>
<dbReference type="InterPro" id="IPR050281">
    <property type="entry name" value="Flavin_monoamine_oxidase"/>
</dbReference>
<dbReference type="InterPro" id="IPR036188">
    <property type="entry name" value="FAD/NAD-bd_sf"/>
</dbReference>
<dbReference type="Proteomes" id="UP000631114">
    <property type="component" value="Unassembled WGS sequence"/>
</dbReference>
<evidence type="ECO:0000256" key="3">
    <source>
        <dbReference type="ARBA" id="ARBA00022630"/>
    </source>
</evidence>
<dbReference type="AlphaFoldDB" id="A0A835LPK3"/>